<evidence type="ECO:0008006" key="3">
    <source>
        <dbReference type="Google" id="ProtNLM"/>
    </source>
</evidence>
<dbReference type="Proteomes" id="UP001189429">
    <property type="component" value="Unassembled WGS sequence"/>
</dbReference>
<organism evidence="1 2">
    <name type="scientific">Prorocentrum cordatum</name>
    <dbReference type="NCBI Taxonomy" id="2364126"/>
    <lineage>
        <taxon>Eukaryota</taxon>
        <taxon>Sar</taxon>
        <taxon>Alveolata</taxon>
        <taxon>Dinophyceae</taxon>
        <taxon>Prorocentrales</taxon>
        <taxon>Prorocentraceae</taxon>
        <taxon>Prorocentrum</taxon>
    </lineage>
</organism>
<sequence>MLQQAWRRQQQEVGMKPAWARVRGPAGAVIMSMRRASWIWPAWHTFVTKQGYELNMADACPMDAAAMLRKNVQSKLLEDWTKAEEYQSLSPAPLLAPAAKKAFLGGAWTMGEAVRTEHHRYYKGEALREQRLQAQAEWQTVSSEADCTFVGIGENQYSGQVVQGDEDYFTGDIACDRSKLGYSEWVQTGWAAVSLTDEGSAKMQLWGPLPCTLPIHRRVKRSEMWAFLKALERKMPPVRIYTDHEGILEGLQQGERWCTSWKRPHADIWKRIWHQVKDLDLDVGCVKHVKAHRSKAKIEQLEGDGLKIAKGNREVGLLAK</sequence>
<keyword evidence="2" id="KW-1185">Reference proteome</keyword>
<dbReference type="EMBL" id="CAUYUJ010015152">
    <property type="protein sequence ID" value="CAK0850450.1"/>
    <property type="molecule type" value="Genomic_DNA"/>
</dbReference>
<proteinExistence type="predicted"/>
<dbReference type="InterPro" id="IPR012337">
    <property type="entry name" value="RNaseH-like_sf"/>
</dbReference>
<reference evidence="1" key="1">
    <citation type="submission" date="2023-10" db="EMBL/GenBank/DDBJ databases">
        <authorList>
            <person name="Chen Y."/>
            <person name="Shah S."/>
            <person name="Dougan E. K."/>
            <person name="Thang M."/>
            <person name="Chan C."/>
        </authorList>
    </citation>
    <scope>NUCLEOTIDE SEQUENCE [LARGE SCALE GENOMIC DNA]</scope>
</reference>
<dbReference type="SUPFAM" id="SSF53098">
    <property type="entry name" value="Ribonuclease H-like"/>
    <property type="match status" value="1"/>
</dbReference>
<dbReference type="InterPro" id="IPR036397">
    <property type="entry name" value="RNaseH_sf"/>
</dbReference>
<gene>
    <name evidence="1" type="ORF">PCOR1329_LOCUS42862</name>
</gene>
<feature type="non-terminal residue" evidence="1">
    <location>
        <position position="320"/>
    </location>
</feature>
<comment type="caution">
    <text evidence="1">The sequence shown here is derived from an EMBL/GenBank/DDBJ whole genome shotgun (WGS) entry which is preliminary data.</text>
</comment>
<protein>
    <recommendedName>
        <fullName evidence="3">RNase H type-1 domain-containing protein</fullName>
    </recommendedName>
</protein>
<dbReference type="Gene3D" id="3.30.420.10">
    <property type="entry name" value="Ribonuclease H-like superfamily/Ribonuclease H"/>
    <property type="match status" value="1"/>
</dbReference>
<evidence type="ECO:0000313" key="1">
    <source>
        <dbReference type="EMBL" id="CAK0850450.1"/>
    </source>
</evidence>
<name>A0ABN9TVZ9_9DINO</name>
<evidence type="ECO:0000313" key="2">
    <source>
        <dbReference type="Proteomes" id="UP001189429"/>
    </source>
</evidence>
<accession>A0ABN9TVZ9</accession>